<evidence type="ECO:0000313" key="4">
    <source>
        <dbReference type="Proteomes" id="UP000555407"/>
    </source>
</evidence>
<feature type="compositionally biased region" description="Polar residues" evidence="2">
    <location>
        <begin position="230"/>
        <end position="245"/>
    </location>
</feature>
<reference evidence="3 4" key="1">
    <citation type="submission" date="2020-03" db="EMBL/GenBank/DDBJ databases">
        <title>Sequencing the genomes of 1000 actinobacteria strains.</title>
        <authorList>
            <person name="Klenk H.-P."/>
        </authorList>
    </citation>
    <scope>NUCLEOTIDE SEQUENCE [LARGE SCALE GENOMIC DNA]</scope>
    <source>
        <strain evidence="3 4">DSM 45490</strain>
    </source>
</reference>
<evidence type="ECO:0000313" key="3">
    <source>
        <dbReference type="EMBL" id="NIK56224.1"/>
    </source>
</evidence>
<dbReference type="RefSeq" id="WP_167205436.1">
    <property type="nucleotide sequence ID" value="NZ_JAASRO010000001.1"/>
</dbReference>
<feature type="coiled-coil region" evidence="1">
    <location>
        <begin position="138"/>
        <end position="165"/>
    </location>
</feature>
<accession>A0A7X6A0K2</accession>
<dbReference type="AlphaFoldDB" id="A0A7X6A0K2"/>
<gene>
    <name evidence="3" type="ORF">BJY22_001941</name>
</gene>
<keyword evidence="1" id="KW-0175">Coiled coil</keyword>
<keyword evidence="4" id="KW-1185">Reference proteome</keyword>
<comment type="caution">
    <text evidence="3">The sequence shown here is derived from an EMBL/GenBank/DDBJ whole genome shotgun (WGS) entry which is preliminary data.</text>
</comment>
<evidence type="ECO:0000256" key="1">
    <source>
        <dbReference type="SAM" id="Coils"/>
    </source>
</evidence>
<protein>
    <submittedName>
        <fullName evidence="3">Chromosome segregation ATPase</fullName>
    </submittedName>
</protein>
<sequence>MSTGNQAEELAEQTLDAVASVRLRLGRAVESAKELDDLLRQTEKSVRELPVPPQTELAENERAMVLLDANQHGREIGASVKQSEIQVAVVREHLASASAAVTQAKGFLDELAELSGQQPGTAVGAGPQVNPADLRERLTQLETAIATAETRAERTEERLGNARGRIAPLIKLHGDYDNRAMSSVYEASSAVTKDLSGIQAGVGTTSAAHTSAAQLTTAAEDLAAAVRAASNPTPVSDRQTPAASSEQDHRDRTGTSTRGPRLSR</sequence>
<dbReference type="EMBL" id="JAASRO010000001">
    <property type="protein sequence ID" value="NIK56224.1"/>
    <property type="molecule type" value="Genomic_DNA"/>
</dbReference>
<dbReference type="Proteomes" id="UP000555407">
    <property type="component" value="Unassembled WGS sequence"/>
</dbReference>
<proteinExistence type="predicted"/>
<evidence type="ECO:0000256" key="2">
    <source>
        <dbReference type="SAM" id="MobiDB-lite"/>
    </source>
</evidence>
<feature type="region of interest" description="Disordered" evidence="2">
    <location>
        <begin position="225"/>
        <end position="264"/>
    </location>
</feature>
<organism evidence="3 4">
    <name type="scientific">Kribbella shirazensis</name>
    <dbReference type="NCBI Taxonomy" id="1105143"/>
    <lineage>
        <taxon>Bacteria</taxon>
        <taxon>Bacillati</taxon>
        <taxon>Actinomycetota</taxon>
        <taxon>Actinomycetes</taxon>
        <taxon>Propionibacteriales</taxon>
        <taxon>Kribbellaceae</taxon>
        <taxon>Kribbella</taxon>
    </lineage>
</organism>
<name>A0A7X6A0K2_9ACTN</name>